<dbReference type="Gene3D" id="3.40.50.1220">
    <property type="entry name" value="TPP-binding domain"/>
    <property type="match status" value="1"/>
</dbReference>
<evidence type="ECO:0000313" key="1">
    <source>
        <dbReference type="EMBL" id="QDT24376.1"/>
    </source>
</evidence>
<proteinExistence type="predicted"/>
<gene>
    <name evidence="1" type="ORF">HG66A1_62080</name>
</gene>
<reference evidence="1 2" key="1">
    <citation type="submission" date="2019-02" db="EMBL/GenBank/DDBJ databases">
        <title>Deep-cultivation of Planctomycetes and their phenomic and genomic characterization uncovers novel biology.</title>
        <authorList>
            <person name="Wiegand S."/>
            <person name="Jogler M."/>
            <person name="Boedeker C."/>
            <person name="Pinto D."/>
            <person name="Vollmers J."/>
            <person name="Rivas-Marin E."/>
            <person name="Kohn T."/>
            <person name="Peeters S.H."/>
            <person name="Heuer A."/>
            <person name="Rast P."/>
            <person name="Oberbeckmann S."/>
            <person name="Bunk B."/>
            <person name="Jeske O."/>
            <person name="Meyerdierks A."/>
            <person name="Storesund J.E."/>
            <person name="Kallscheuer N."/>
            <person name="Luecker S."/>
            <person name="Lage O.M."/>
            <person name="Pohl T."/>
            <person name="Merkel B.J."/>
            <person name="Hornburger P."/>
            <person name="Mueller R.-W."/>
            <person name="Bruemmer F."/>
            <person name="Labrenz M."/>
            <person name="Spormann A.M."/>
            <person name="Op den Camp H."/>
            <person name="Overmann J."/>
            <person name="Amann R."/>
            <person name="Jetten M.S.M."/>
            <person name="Mascher T."/>
            <person name="Medema M.H."/>
            <person name="Devos D.P."/>
            <person name="Kaster A.-K."/>
            <person name="Ovreas L."/>
            <person name="Rohde M."/>
            <person name="Galperin M.Y."/>
            <person name="Jogler C."/>
        </authorList>
    </citation>
    <scope>NUCLEOTIDE SEQUENCE [LARGE SCALE GENOMIC DNA]</scope>
    <source>
        <strain evidence="1 2">HG66A1</strain>
    </source>
</reference>
<organism evidence="1 2">
    <name type="scientific">Gimesia chilikensis</name>
    <dbReference type="NCBI Taxonomy" id="2605989"/>
    <lineage>
        <taxon>Bacteria</taxon>
        <taxon>Pseudomonadati</taxon>
        <taxon>Planctomycetota</taxon>
        <taxon>Planctomycetia</taxon>
        <taxon>Planctomycetales</taxon>
        <taxon>Planctomycetaceae</taxon>
        <taxon>Gimesia</taxon>
    </lineage>
</organism>
<keyword evidence="2" id="KW-1185">Reference proteome</keyword>
<evidence type="ECO:0008006" key="3">
    <source>
        <dbReference type="Google" id="ProtNLM"/>
    </source>
</evidence>
<name>A0A517PYB7_9PLAN</name>
<dbReference type="EMBL" id="CP036266">
    <property type="protein sequence ID" value="QDT24376.1"/>
    <property type="molecule type" value="Genomic_DNA"/>
</dbReference>
<dbReference type="OrthoDB" id="278125at2"/>
<protein>
    <recommendedName>
        <fullName evidence="3">SIR2-like domain-containing protein</fullName>
    </recommendedName>
</protein>
<dbReference type="InterPro" id="IPR029035">
    <property type="entry name" value="DHS-like_NAD/FAD-binding_dom"/>
</dbReference>
<dbReference type="Proteomes" id="UP000320421">
    <property type="component" value="Chromosome"/>
</dbReference>
<dbReference type="RefSeq" id="WP_145193007.1">
    <property type="nucleotide sequence ID" value="NZ_CP036266.1"/>
</dbReference>
<accession>A0A517PYB7</accession>
<evidence type="ECO:0000313" key="2">
    <source>
        <dbReference type="Proteomes" id="UP000320421"/>
    </source>
</evidence>
<dbReference type="SUPFAM" id="SSF52467">
    <property type="entry name" value="DHS-like NAD/FAD-binding domain"/>
    <property type="match status" value="1"/>
</dbReference>
<sequence length="1492" mass="172039">MAKDKTAKSPEQYFLDQINNARKEGYGCVPLLGAGLSAPSGIPIITELHGYLQKCIAMAFGINLPGVIASSNSGTEEVDIAAIESQRAYRWLPGRDDWPPFVIHKGDGEETANWSMRIKAALDRAIIQEKLILKDKLEGKKYAELKELQEGYGATAEWRSALIFLSRLRIEGNRSYQLTLREPDLDIVDTFFLHVVSQKKPTLGHYMLALLTGPLRIRTALTTNFDELVELAFDQTFNDFTVFDVHVESGLPSYRDMQGQNSLVKLHGGRYGLRADYSLDQPPTDDDLRHFCSYLADRHITSEAWKDVTRNRKKSQSSIPAARYLLIVGSSISDKRILSMISIAAEVLEGFKIFWVCGRKKTVPETEAQLAELFSHSTSRTKTPSYAVINHQYPGLLFLELFQRLTRGLPPRGCIFPSPPRVPVPPEFTLPIPKNKIHSEKLQEALQKELERSIDNCFSNEHEGELLRFVLLHGQQGRFFGAISAASEVFAQQIDTRRQAVWIDLDEIRDCNALFEIILHTISRKAGISEWIPVLLDSDSSDSRRIANAQINEIARLTNNPNRQWLIFLNARSGAGSVNIDNSKLSPNGWLDQIEINHTYAEYTANGQAFWQLLSRVCGHECKNVTVILLCYDGPFLELTNRISEFSNGNDASQHHQLIHIERIIKIENIINDVIPKSDISHRDFKSIARKAILWADTPGKKRFLFCLCLVNRMRYASIVWSWPFHETQHPTEVWSKMADDWLDDLENEHVVRRKKGGFVWIHSDVRNYLRYKLIEKNSFLKKDLPSIHNGLSEWYHRLLASSNDPMTAFEIIYHRVNEALARIDKENKVRPDHKKNLNSILICIGDIIRVLEIARPAILSWGFSKGICHELYLLRYFHLTKLLNYFKTSQFSPVEKKHARELMLAIWELSLKMNRDLAREVGENTIAIKRHYQLRIAQYARYHSPDTFVETVSSLEKEMNNTEHAKRSLFYLRILYPHGNNNENYERLSEWISSWNELATLGIAIRSYAFSIRCFEIIYSRIKFPTKLLVSISTLYKDSKIKILDEWINQFINGDATKDDSSTLRFLVKTLQREQQLALAQGHLFHMLSRRKRKKSDQNKMKKEARSCFHRASRAYEIAQVMQKYVGLRGVSSDSSFEIFTTGHSPKWYDDRQRLLTQEGLAVAFKRDYRKAHRRLNEAEAALAHTKHPSGSMEQAIIELHRAEVLTHEAVFVFQDEYLLQGQNNIQQKPPFEKAESSALGQYRTSIISEIIKQKVPNFNKLRKECCINSVPSETFRSSMLCVEDGWQTLDRASAMLKSNRKNVWWTTWYYEIRIKLIEVSIYAKLNTIVQLYLKKEIIPSGNMNLPYIGLDQAPFGTPTIADQIIEDAERVIRLDLFRYLRIMESYANISIAYALWRSFTNHTSKRDVPWQRQLEMFDYTQTSMEGLTTRLNRRTQLDKLWASTKLDENILESISIIQTHVKKINELVSATLHDNTGRISDSIDPKIKLS</sequence>